<protein>
    <recommendedName>
        <fullName evidence="4">EGF-like domain-containing protein</fullName>
    </recommendedName>
</protein>
<sequence length="132" mass="14994">MIWRLFVFFLLILFSCEASKYGHFFKTTVRQNTCDLSHKLTSQVKKSRIACAEFCTSEPECTRYLYCSETLICELYLDGTDCIVQGNTTGCLCAKRNIACDGGTCICPFGYYGSSCENILIGKLSLFYEVMW</sequence>
<evidence type="ECO:0000313" key="3">
    <source>
        <dbReference type="Proteomes" id="UP001347796"/>
    </source>
</evidence>
<evidence type="ECO:0000256" key="1">
    <source>
        <dbReference type="SAM" id="SignalP"/>
    </source>
</evidence>
<evidence type="ECO:0008006" key="4">
    <source>
        <dbReference type="Google" id="ProtNLM"/>
    </source>
</evidence>
<name>A0AAN8K9P1_PATCE</name>
<dbReference type="PROSITE" id="PS51257">
    <property type="entry name" value="PROKAR_LIPOPROTEIN"/>
    <property type="match status" value="1"/>
</dbReference>
<keyword evidence="3" id="KW-1185">Reference proteome</keyword>
<dbReference type="AlphaFoldDB" id="A0AAN8K9P1"/>
<gene>
    <name evidence="2" type="ORF">SNE40_005282</name>
</gene>
<reference evidence="2 3" key="1">
    <citation type="submission" date="2024-01" db="EMBL/GenBank/DDBJ databases">
        <title>The genome of the rayed Mediterranean limpet Patella caerulea (Linnaeus, 1758).</title>
        <authorList>
            <person name="Anh-Thu Weber A."/>
            <person name="Halstead-Nussloch G."/>
        </authorList>
    </citation>
    <scope>NUCLEOTIDE SEQUENCE [LARGE SCALE GENOMIC DNA]</scope>
    <source>
        <strain evidence="2">AATW-2023a</strain>
        <tissue evidence="2">Whole specimen</tissue>
    </source>
</reference>
<keyword evidence="1" id="KW-0732">Signal</keyword>
<accession>A0AAN8K9P1</accession>
<evidence type="ECO:0000313" key="2">
    <source>
        <dbReference type="EMBL" id="KAK6187204.1"/>
    </source>
</evidence>
<feature type="chain" id="PRO_5042869149" description="EGF-like domain-containing protein" evidence="1">
    <location>
        <begin position="19"/>
        <end position="132"/>
    </location>
</feature>
<organism evidence="2 3">
    <name type="scientific">Patella caerulea</name>
    <name type="common">Rayed Mediterranean limpet</name>
    <dbReference type="NCBI Taxonomy" id="87958"/>
    <lineage>
        <taxon>Eukaryota</taxon>
        <taxon>Metazoa</taxon>
        <taxon>Spiralia</taxon>
        <taxon>Lophotrochozoa</taxon>
        <taxon>Mollusca</taxon>
        <taxon>Gastropoda</taxon>
        <taxon>Patellogastropoda</taxon>
        <taxon>Patelloidea</taxon>
        <taxon>Patellidae</taxon>
        <taxon>Patella</taxon>
    </lineage>
</organism>
<proteinExistence type="predicted"/>
<dbReference type="Proteomes" id="UP001347796">
    <property type="component" value="Unassembled WGS sequence"/>
</dbReference>
<feature type="signal peptide" evidence="1">
    <location>
        <begin position="1"/>
        <end position="18"/>
    </location>
</feature>
<dbReference type="EMBL" id="JAZGQO010000004">
    <property type="protein sequence ID" value="KAK6187204.1"/>
    <property type="molecule type" value="Genomic_DNA"/>
</dbReference>
<comment type="caution">
    <text evidence="2">The sequence shown here is derived from an EMBL/GenBank/DDBJ whole genome shotgun (WGS) entry which is preliminary data.</text>
</comment>